<dbReference type="FunFam" id="3.40.50.10810:FF:000005">
    <property type="entry name" value="Photoperiod-independent early flowering 1"/>
    <property type="match status" value="1"/>
</dbReference>
<dbReference type="InterPro" id="IPR014001">
    <property type="entry name" value="Helicase_ATP-bd"/>
</dbReference>
<feature type="compositionally biased region" description="Basic and acidic residues" evidence="12">
    <location>
        <begin position="1045"/>
        <end position="1059"/>
    </location>
</feature>
<evidence type="ECO:0000256" key="2">
    <source>
        <dbReference type="ARBA" id="ARBA00009220"/>
    </source>
</evidence>
<dbReference type="OrthoDB" id="372624at2759"/>
<dbReference type="SMART" id="SM00490">
    <property type="entry name" value="HELICc"/>
    <property type="match status" value="1"/>
</dbReference>
<dbReference type="GO" id="GO:0003677">
    <property type="term" value="F:DNA binding"/>
    <property type="evidence" value="ECO:0007669"/>
    <property type="project" value="UniProtKB-KW"/>
</dbReference>
<dbReference type="Pfam" id="PF00271">
    <property type="entry name" value="Helicase_C"/>
    <property type="match status" value="1"/>
</dbReference>
<keyword evidence="6" id="KW-0347">Helicase</keyword>
<keyword evidence="10" id="KW-0010">Activator</keyword>
<dbReference type="PROSITE" id="PS51192">
    <property type="entry name" value="HELICASE_ATP_BIND_1"/>
    <property type="match status" value="1"/>
</dbReference>
<dbReference type="GO" id="GO:0042393">
    <property type="term" value="F:histone binding"/>
    <property type="evidence" value="ECO:0007669"/>
    <property type="project" value="TreeGrafter"/>
</dbReference>
<evidence type="ECO:0000256" key="10">
    <source>
        <dbReference type="ARBA" id="ARBA00023159"/>
    </source>
</evidence>
<dbReference type="InterPro" id="IPR049730">
    <property type="entry name" value="SNF2/RAD54-like_C"/>
</dbReference>
<keyword evidence="8" id="KW-0156">Chromatin regulator</keyword>
<evidence type="ECO:0000259" key="14">
    <source>
        <dbReference type="PROSITE" id="PS51194"/>
    </source>
</evidence>
<dbReference type="SMART" id="SM00487">
    <property type="entry name" value="DEXDc"/>
    <property type="match status" value="1"/>
</dbReference>
<evidence type="ECO:0000256" key="6">
    <source>
        <dbReference type="ARBA" id="ARBA00022806"/>
    </source>
</evidence>
<dbReference type="InterPro" id="IPR001650">
    <property type="entry name" value="Helicase_C-like"/>
</dbReference>
<keyword evidence="7" id="KW-0067">ATP-binding</keyword>
<dbReference type="PROSITE" id="PS51194">
    <property type="entry name" value="HELICASE_CTER"/>
    <property type="match status" value="1"/>
</dbReference>
<dbReference type="Gene3D" id="3.40.50.300">
    <property type="entry name" value="P-loop containing nucleotide triphosphate hydrolases"/>
    <property type="match status" value="1"/>
</dbReference>
<dbReference type="STRING" id="1884261.A0A5C3QWZ5"/>
<dbReference type="Pfam" id="PF00176">
    <property type="entry name" value="SNF2-rel_dom"/>
    <property type="match status" value="1"/>
</dbReference>
<comment type="similarity">
    <text evidence="2">Belongs to the SNF2/RAD54 helicase family. SWR1 subfamily.</text>
</comment>
<dbReference type="Proteomes" id="UP000305067">
    <property type="component" value="Unassembled WGS sequence"/>
</dbReference>
<dbReference type="GO" id="GO:0000812">
    <property type="term" value="C:Swr1 complex"/>
    <property type="evidence" value="ECO:0007669"/>
    <property type="project" value="TreeGrafter"/>
</dbReference>
<dbReference type="CDD" id="cd18793">
    <property type="entry name" value="SF2_C_SNF"/>
    <property type="match status" value="1"/>
</dbReference>
<feature type="compositionally biased region" description="Low complexity" evidence="12">
    <location>
        <begin position="92"/>
        <end position="102"/>
    </location>
</feature>
<feature type="region of interest" description="Disordered" evidence="12">
    <location>
        <begin position="40"/>
        <end position="141"/>
    </location>
</feature>
<feature type="compositionally biased region" description="Acidic residues" evidence="12">
    <location>
        <begin position="117"/>
        <end position="130"/>
    </location>
</feature>
<protein>
    <recommendedName>
        <fullName evidence="3">DNA helicase</fullName>
        <ecNumber evidence="3">3.6.4.12</ecNumber>
    </recommendedName>
</protein>
<evidence type="ECO:0000256" key="9">
    <source>
        <dbReference type="ARBA" id="ARBA00023125"/>
    </source>
</evidence>
<sequence>MEGCRHIRNQEQVVLREKANRQGQKRINVVLGQSNQILTSQRAQLDKRGRGKKKTTVSFRIPPPDEPELGTDPQEQDSEAQQDDSVITIDGDTLTTNANLDDANADNDHEGSGSDDKADEEQKEDEDEYRSDDSVGEVGTSHMLPDDVMHMFAAEIPAEQDLEVTPAHLYLNYRQHSPSMVSPLDLTMDAAEFAFPQHVNDDFENMFGPETYSAGSQEQAYISDGPEIFTYDKRGVPSVAKPPPKSTRGADGATEYSGTGSPMDADPSQNNEYNVEDSGHAKNDTSYLQPYAVADVDWDPDAEIRVPSLLRGSLRPYQQTGLEWLASLHSNRVNGILADEMGLGKTIQTIALLAHLACDRGIWGPHLIVVPTSVLRNWEMEFKKFLPGFRVISYYGSPQRRKELRHGWRNKHSFNVCITSYSLAIKDARPMKQKAWYYMILDEGHMIKNFKSQRWQGLLLYRSFRRLLLTGTPLQNNLTELWALLQFLKVGSDFVGRKEFEELLSAPIEKAIELGAPLQDQEHQLVSQIHTLLRPYLLRRLKHEVEKEMPVKVEHLTLCPLSKRQRFLYDEFMARAQTQESLHSGGYQKIANILMQLRKVCNHPDLFETRPIRTSFAINRPVIATYEIQDLFARRRWLLEQEDPFESVNLEFLGLTFTRAEEQPLLAAVNTRILDASYHIRSMARFPEAEPPQPDLRTISGYRRCKQYHAAMHRALGRVHLSYVNSMRCRRLPIFGSELLATLKTCTKPLLPSTATDCRRSYLNSPETASSMVLSYESREQLMGDTISRFAFVTPNVVALGFCQIALRSYYEILMDQPQSFSRVLHRAAKKLQIEMPHPSLLQYDCGKLQKLAELLHERKAGGHRVLIFTQMTKVLDILEQFLNLHGYLYLRLDGSTKTEDRQYITERFNADEKILCFISSSRSGGVGINLTGADTVIFYDSDFNPQMDRQCEDRAHRIGQTRDVHVYRFVSQHTVEEAMQLRASQKRLLDTLVIQKGGFDWQELFNPGDRGEQMTSDLGQELLGKVGSVAMARAMQEFDEEEDRTAAERAEREEREQSGWDGEDMDMGNETKTVGEEHFSNAQDGNVWGEPHIEVSPAGPAGSLDDTVPHVEMGAEQNPGPLEDKEPRTTQEYMISFAERDLDFFLDPHNTLYSR</sequence>
<feature type="domain" description="Helicase C-terminal" evidence="14">
    <location>
        <begin position="848"/>
        <end position="1006"/>
    </location>
</feature>
<evidence type="ECO:0000313" key="15">
    <source>
        <dbReference type="EMBL" id="TFL02884.1"/>
    </source>
</evidence>
<dbReference type="EC" id="3.6.4.12" evidence="3"/>
<keyword evidence="11" id="KW-0539">Nucleus</keyword>
<evidence type="ECO:0000256" key="1">
    <source>
        <dbReference type="ARBA" id="ARBA00004123"/>
    </source>
</evidence>
<dbReference type="InterPro" id="IPR050520">
    <property type="entry name" value="INO80/SWR1_helicase"/>
</dbReference>
<evidence type="ECO:0000256" key="8">
    <source>
        <dbReference type="ARBA" id="ARBA00022853"/>
    </source>
</evidence>
<evidence type="ECO:0000259" key="13">
    <source>
        <dbReference type="PROSITE" id="PS51192"/>
    </source>
</evidence>
<dbReference type="GO" id="GO:0016887">
    <property type="term" value="F:ATP hydrolysis activity"/>
    <property type="evidence" value="ECO:0007669"/>
    <property type="project" value="TreeGrafter"/>
</dbReference>
<evidence type="ECO:0000256" key="11">
    <source>
        <dbReference type="ARBA" id="ARBA00023242"/>
    </source>
</evidence>
<dbReference type="PANTHER" id="PTHR45685">
    <property type="entry name" value="HELICASE SRCAP-RELATED"/>
    <property type="match status" value="1"/>
</dbReference>
<evidence type="ECO:0000256" key="3">
    <source>
        <dbReference type="ARBA" id="ARBA00012551"/>
    </source>
</evidence>
<dbReference type="AlphaFoldDB" id="A0A5C3QWZ5"/>
<keyword evidence="5" id="KW-0378">Hydrolase</keyword>
<feature type="domain" description="Helicase ATP-binding" evidence="13">
    <location>
        <begin position="326"/>
        <end position="491"/>
    </location>
</feature>
<evidence type="ECO:0000256" key="7">
    <source>
        <dbReference type="ARBA" id="ARBA00022840"/>
    </source>
</evidence>
<dbReference type="GO" id="GO:0003678">
    <property type="term" value="F:DNA helicase activity"/>
    <property type="evidence" value="ECO:0007669"/>
    <property type="project" value="UniProtKB-EC"/>
</dbReference>
<dbReference type="GO" id="GO:0006338">
    <property type="term" value="P:chromatin remodeling"/>
    <property type="evidence" value="ECO:0007669"/>
    <property type="project" value="TreeGrafter"/>
</dbReference>
<gene>
    <name evidence="15" type="ORF">BDV98DRAFT_407207</name>
</gene>
<dbReference type="Gene3D" id="3.40.50.10810">
    <property type="entry name" value="Tandem AAA-ATPase domain"/>
    <property type="match status" value="1"/>
</dbReference>
<feature type="compositionally biased region" description="Basic and acidic residues" evidence="12">
    <location>
        <begin position="106"/>
        <end position="116"/>
    </location>
</feature>
<name>A0A5C3QWZ5_9AGAR</name>
<evidence type="ECO:0000313" key="16">
    <source>
        <dbReference type="Proteomes" id="UP000305067"/>
    </source>
</evidence>
<evidence type="ECO:0000256" key="12">
    <source>
        <dbReference type="SAM" id="MobiDB-lite"/>
    </source>
</evidence>
<accession>A0A5C3QWZ5</accession>
<organism evidence="15 16">
    <name type="scientific">Pterulicium gracile</name>
    <dbReference type="NCBI Taxonomy" id="1884261"/>
    <lineage>
        <taxon>Eukaryota</taxon>
        <taxon>Fungi</taxon>
        <taxon>Dikarya</taxon>
        <taxon>Basidiomycota</taxon>
        <taxon>Agaricomycotina</taxon>
        <taxon>Agaricomycetes</taxon>
        <taxon>Agaricomycetidae</taxon>
        <taxon>Agaricales</taxon>
        <taxon>Pleurotineae</taxon>
        <taxon>Pterulaceae</taxon>
        <taxon>Pterulicium</taxon>
    </lineage>
</organism>
<dbReference type="InterPro" id="IPR038718">
    <property type="entry name" value="SNF2-like_sf"/>
</dbReference>
<dbReference type="InterPro" id="IPR000330">
    <property type="entry name" value="SNF2_N"/>
</dbReference>
<dbReference type="InterPro" id="IPR027417">
    <property type="entry name" value="P-loop_NTPase"/>
</dbReference>
<dbReference type="PANTHER" id="PTHR45685:SF1">
    <property type="entry name" value="HELICASE SRCAP"/>
    <property type="match status" value="1"/>
</dbReference>
<reference evidence="15 16" key="1">
    <citation type="journal article" date="2019" name="Nat. Ecol. Evol.">
        <title>Megaphylogeny resolves global patterns of mushroom evolution.</title>
        <authorList>
            <person name="Varga T."/>
            <person name="Krizsan K."/>
            <person name="Foldi C."/>
            <person name="Dima B."/>
            <person name="Sanchez-Garcia M."/>
            <person name="Sanchez-Ramirez S."/>
            <person name="Szollosi G.J."/>
            <person name="Szarkandi J.G."/>
            <person name="Papp V."/>
            <person name="Albert L."/>
            <person name="Andreopoulos W."/>
            <person name="Angelini C."/>
            <person name="Antonin V."/>
            <person name="Barry K.W."/>
            <person name="Bougher N.L."/>
            <person name="Buchanan P."/>
            <person name="Buyck B."/>
            <person name="Bense V."/>
            <person name="Catcheside P."/>
            <person name="Chovatia M."/>
            <person name="Cooper J."/>
            <person name="Damon W."/>
            <person name="Desjardin D."/>
            <person name="Finy P."/>
            <person name="Geml J."/>
            <person name="Haridas S."/>
            <person name="Hughes K."/>
            <person name="Justo A."/>
            <person name="Karasinski D."/>
            <person name="Kautmanova I."/>
            <person name="Kiss B."/>
            <person name="Kocsube S."/>
            <person name="Kotiranta H."/>
            <person name="LaButti K.M."/>
            <person name="Lechner B.E."/>
            <person name="Liimatainen K."/>
            <person name="Lipzen A."/>
            <person name="Lukacs Z."/>
            <person name="Mihaltcheva S."/>
            <person name="Morgado L.N."/>
            <person name="Niskanen T."/>
            <person name="Noordeloos M.E."/>
            <person name="Ohm R.A."/>
            <person name="Ortiz-Santana B."/>
            <person name="Ovrebo C."/>
            <person name="Racz N."/>
            <person name="Riley R."/>
            <person name="Savchenko A."/>
            <person name="Shiryaev A."/>
            <person name="Soop K."/>
            <person name="Spirin V."/>
            <person name="Szebenyi C."/>
            <person name="Tomsovsky M."/>
            <person name="Tulloss R.E."/>
            <person name="Uehling J."/>
            <person name="Grigoriev I.V."/>
            <person name="Vagvolgyi C."/>
            <person name="Papp T."/>
            <person name="Martin F.M."/>
            <person name="Miettinen O."/>
            <person name="Hibbett D.S."/>
            <person name="Nagy L.G."/>
        </authorList>
    </citation>
    <scope>NUCLEOTIDE SEQUENCE [LARGE SCALE GENOMIC DNA]</scope>
    <source>
        <strain evidence="15 16">CBS 309.79</strain>
    </source>
</reference>
<proteinExistence type="inferred from homology"/>
<evidence type="ECO:0000256" key="5">
    <source>
        <dbReference type="ARBA" id="ARBA00022801"/>
    </source>
</evidence>
<keyword evidence="16" id="KW-1185">Reference proteome</keyword>
<feature type="region of interest" description="Disordered" evidence="12">
    <location>
        <begin position="233"/>
        <end position="284"/>
    </location>
</feature>
<keyword evidence="9" id="KW-0238">DNA-binding</keyword>
<feature type="region of interest" description="Disordered" evidence="12">
    <location>
        <begin position="1038"/>
        <end position="1067"/>
    </location>
</feature>
<dbReference type="EMBL" id="ML178821">
    <property type="protein sequence ID" value="TFL02884.1"/>
    <property type="molecule type" value="Genomic_DNA"/>
</dbReference>
<comment type="subcellular location">
    <subcellularLocation>
        <location evidence="1">Nucleus</location>
    </subcellularLocation>
</comment>
<dbReference type="GO" id="GO:0005524">
    <property type="term" value="F:ATP binding"/>
    <property type="evidence" value="ECO:0007669"/>
    <property type="project" value="UniProtKB-KW"/>
</dbReference>
<keyword evidence="4" id="KW-0547">Nucleotide-binding</keyword>
<dbReference type="SUPFAM" id="SSF52540">
    <property type="entry name" value="P-loop containing nucleoside triphosphate hydrolases"/>
    <property type="match status" value="2"/>
</dbReference>
<feature type="compositionally biased region" description="Acidic residues" evidence="12">
    <location>
        <begin position="65"/>
        <end position="82"/>
    </location>
</feature>
<evidence type="ECO:0000256" key="4">
    <source>
        <dbReference type="ARBA" id="ARBA00022741"/>
    </source>
</evidence>